<organism evidence="4 5">
    <name type="scientific">Bosea eneae</name>
    <dbReference type="NCBI Taxonomy" id="151454"/>
    <lineage>
        <taxon>Bacteria</taxon>
        <taxon>Pseudomonadati</taxon>
        <taxon>Pseudomonadota</taxon>
        <taxon>Alphaproteobacteria</taxon>
        <taxon>Hyphomicrobiales</taxon>
        <taxon>Boseaceae</taxon>
        <taxon>Bosea</taxon>
    </lineage>
</organism>
<dbReference type="InterPro" id="IPR006076">
    <property type="entry name" value="FAD-dep_OxRdtase"/>
</dbReference>
<accession>A0ABW0IWN0</accession>
<dbReference type="Gene3D" id="3.50.50.60">
    <property type="entry name" value="FAD/NAD(P)-binding domain"/>
    <property type="match status" value="2"/>
</dbReference>
<dbReference type="PANTHER" id="PTHR13847">
    <property type="entry name" value="SARCOSINE DEHYDROGENASE-RELATED"/>
    <property type="match status" value="1"/>
</dbReference>
<gene>
    <name evidence="4" type="ORF">ACFPOB_18335</name>
</gene>
<evidence type="ECO:0000256" key="1">
    <source>
        <dbReference type="ARBA" id="ARBA00009410"/>
    </source>
</evidence>
<evidence type="ECO:0000313" key="4">
    <source>
        <dbReference type="EMBL" id="MFC5421521.1"/>
    </source>
</evidence>
<comment type="similarity">
    <text evidence="1">Belongs to the DadA oxidoreductase family.</text>
</comment>
<name>A0ABW0IWN0_9HYPH</name>
<proteinExistence type="inferred from homology"/>
<dbReference type="Gene3D" id="3.30.9.10">
    <property type="entry name" value="D-Amino Acid Oxidase, subunit A, domain 2"/>
    <property type="match status" value="1"/>
</dbReference>
<sequence length="401" mass="43295">MTDIMILGAGVVGMTSAYALARRGYRVTVVDEGPAPATAGASFGNGAQLSYAYSDAMASPSLLRNLPRYLLGRDEAFRWKPSLSPASWLWNLRFLANGTRSAFERNTLEILSLALESRQALAALLARHPIDFDHRKAGKLHIHASSETLEQARRIGELKSALGVDQQVLNAKEATEREPALAHYGAPFAGAIWSPIDELGDPVMFCRGLRSILEDQYGARFLFRTRITGLRRSGRSIAAVSTSQGDLATPRVVLALGTGSLRVAQSVGIAPPIWPMQGYSLTLPATPDAPTASITDVKRKFVLCRIGERLRVAGLADLGGADTPFKPERAATLLRTVGAIFPKAGDYDERQEWTGFRPLAPNSRPRIGPTPIEGLYLNCGHGSLGWTLALGSAERLAVLLR</sequence>
<evidence type="ECO:0000259" key="3">
    <source>
        <dbReference type="Pfam" id="PF01266"/>
    </source>
</evidence>
<comment type="caution">
    <text evidence="4">The sequence shown here is derived from an EMBL/GenBank/DDBJ whole genome shotgun (WGS) entry which is preliminary data.</text>
</comment>
<keyword evidence="5" id="KW-1185">Reference proteome</keyword>
<dbReference type="RefSeq" id="WP_377799807.1">
    <property type="nucleotide sequence ID" value="NZ_JBHSLW010000029.1"/>
</dbReference>
<dbReference type="SUPFAM" id="SSF51905">
    <property type="entry name" value="FAD/NAD(P)-binding domain"/>
    <property type="match status" value="1"/>
</dbReference>
<dbReference type="Pfam" id="PF01266">
    <property type="entry name" value="DAO"/>
    <property type="match status" value="1"/>
</dbReference>
<dbReference type="PANTHER" id="PTHR13847:SF280">
    <property type="entry name" value="D-AMINO ACID DEHYDROGENASE"/>
    <property type="match status" value="1"/>
</dbReference>
<evidence type="ECO:0000256" key="2">
    <source>
        <dbReference type="ARBA" id="ARBA00023002"/>
    </source>
</evidence>
<keyword evidence="2" id="KW-0560">Oxidoreductase</keyword>
<evidence type="ECO:0000313" key="5">
    <source>
        <dbReference type="Proteomes" id="UP001596053"/>
    </source>
</evidence>
<dbReference type="SUPFAM" id="SSF54373">
    <property type="entry name" value="FAD-linked reductases, C-terminal domain"/>
    <property type="match status" value="1"/>
</dbReference>
<dbReference type="InterPro" id="IPR036188">
    <property type="entry name" value="FAD/NAD-bd_sf"/>
</dbReference>
<reference evidence="5" key="1">
    <citation type="journal article" date="2019" name="Int. J. Syst. Evol. Microbiol.">
        <title>The Global Catalogue of Microorganisms (GCM) 10K type strain sequencing project: providing services to taxonomists for standard genome sequencing and annotation.</title>
        <authorList>
            <consortium name="The Broad Institute Genomics Platform"/>
            <consortium name="The Broad Institute Genome Sequencing Center for Infectious Disease"/>
            <person name="Wu L."/>
            <person name="Ma J."/>
        </authorList>
    </citation>
    <scope>NUCLEOTIDE SEQUENCE [LARGE SCALE GENOMIC DNA]</scope>
    <source>
        <strain evidence="5">NCAIM B.01391</strain>
    </source>
</reference>
<protein>
    <submittedName>
        <fullName evidence="4">FAD-dependent oxidoreductase</fullName>
    </submittedName>
</protein>
<feature type="domain" description="FAD dependent oxidoreductase" evidence="3">
    <location>
        <begin position="3"/>
        <end position="397"/>
    </location>
</feature>
<dbReference type="Proteomes" id="UP001596053">
    <property type="component" value="Unassembled WGS sequence"/>
</dbReference>
<dbReference type="EMBL" id="JBHSLW010000029">
    <property type="protein sequence ID" value="MFC5421521.1"/>
    <property type="molecule type" value="Genomic_DNA"/>
</dbReference>